<dbReference type="InterPro" id="IPR004677">
    <property type="entry name" value="Cyt_c_oxidase_cbb3_su1"/>
</dbReference>
<dbReference type="InterPro" id="IPR036927">
    <property type="entry name" value="Cyt_c_oxase-like_su1_sf"/>
</dbReference>
<dbReference type="RefSeq" id="WP_306728915.1">
    <property type="nucleotide sequence ID" value="NZ_JAVDDT010000007.1"/>
</dbReference>
<evidence type="ECO:0000256" key="1">
    <source>
        <dbReference type="ARBA" id="ARBA00001970"/>
    </source>
</evidence>
<evidence type="ECO:0000256" key="21">
    <source>
        <dbReference type="SAM" id="Phobius"/>
    </source>
</evidence>
<evidence type="ECO:0000256" key="16">
    <source>
        <dbReference type="ARBA" id="ARBA00023004"/>
    </source>
</evidence>
<evidence type="ECO:0000256" key="15">
    <source>
        <dbReference type="ARBA" id="ARBA00022989"/>
    </source>
</evidence>
<evidence type="ECO:0000256" key="2">
    <source>
        <dbReference type="ARBA" id="ARBA00001973"/>
    </source>
</evidence>
<keyword evidence="24" id="KW-1185">Reference proteome</keyword>
<evidence type="ECO:0000256" key="19">
    <source>
        <dbReference type="ARBA" id="ARBA00047816"/>
    </source>
</evidence>
<evidence type="ECO:0000256" key="11">
    <source>
        <dbReference type="ARBA" id="ARBA00022692"/>
    </source>
</evidence>
<dbReference type="PANTHER" id="PTHR10422">
    <property type="entry name" value="CYTOCHROME C OXIDASE SUBUNIT 1"/>
    <property type="match status" value="1"/>
</dbReference>
<keyword evidence="9 20" id="KW-0349">Heme</keyword>
<evidence type="ECO:0000256" key="9">
    <source>
        <dbReference type="ARBA" id="ARBA00022617"/>
    </source>
</evidence>
<feature type="transmembrane region" description="Helical" evidence="21">
    <location>
        <begin position="384"/>
        <end position="411"/>
    </location>
</feature>
<evidence type="ECO:0000313" key="24">
    <source>
        <dbReference type="Proteomes" id="UP001239019"/>
    </source>
</evidence>
<evidence type="ECO:0000256" key="5">
    <source>
        <dbReference type="ARBA" id="ARBA00009578"/>
    </source>
</evidence>
<keyword evidence="10 20" id="KW-0679">Respiratory chain</keyword>
<evidence type="ECO:0000256" key="4">
    <source>
        <dbReference type="ARBA" id="ARBA00004673"/>
    </source>
</evidence>
<feature type="transmembrane region" description="Helical" evidence="21">
    <location>
        <begin position="431"/>
        <end position="454"/>
    </location>
</feature>
<evidence type="ECO:0000256" key="8">
    <source>
        <dbReference type="ARBA" id="ARBA00022475"/>
    </source>
</evidence>
<keyword evidence="13" id="KW-1278">Translocase</keyword>
<name>A0ABU0W8Q2_9GAMM</name>
<feature type="transmembrane region" description="Helical" evidence="21">
    <location>
        <begin position="127"/>
        <end position="149"/>
    </location>
</feature>
<evidence type="ECO:0000256" key="10">
    <source>
        <dbReference type="ARBA" id="ARBA00022660"/>
    </source>
</evidence>
<dbReference type="InterPro" id="IPR000883">
    <property type="entry name" value="Cyt_C_Oxase_1"/>
</dbReference>
<dbReference type="Gene3D" id="1.20.210.10">
    <property type="entry name" value="Cytochrome c oxidase-like, subunit I domain"/>
    <property type="match status" value="1"/>
</dbReference>
<comment type="subcellular location">
    <subcellularLocation>
        <location evidence="3">Cell membrane</location>
        <topology evidence="3">Multi-pass membrane protein</topology>
    </subcellularLocation>
</comment>
<dbReference type="Pfam" id="PF00115">
    <property type="entry name" value="COX1"/>
    <property type="match status" value="1"/>
</dbReference>
<evidence type="ECO:0000256" key="7">
    <source>
        <dbReference type="ARBA" id="ARBA00022448"/>
    </source>
</evidence>
<feature type="transmembrane region" description="Helical" evidence="21">
    <location>
        <begin position="235"/>
        <end position="252"/>
    </location>
</feature>
<feature type="domain" description="Cytochrome oxidase subunit I profile" evidence="22">
    <location>
        <begin position="1"/>
        <end position="474"/>
    </location>
</feature>
<evidence type="ECO:0000256" key="18">
    <source>
        <dbReference type="ARBA" id="ARBA00023136"/>
    </source>
</evidence>
<feature type="transmembrane region" description="Helical" evidence="21">
    <location>
        <begin position="272"/>
        <end position="292"/>
    </location>
</feature>
<keyword evidence="18 21" id="KW-0472">Membrane</keyword>
<comment type="pathway">
    <text evidence="4">Energy metabolism; oxidative phosphorylation.</text>
</comment>
<evidence type="ECO:0000256" key="3">
    <source>
        <dbReference type="ARBA" id="ARBA00004651"/>
    </source>
</evidence>
<evidence type="ECO:0000256" key="13">
    <source>
        <dbReference type="ARBA" id="ARBA00022967"/>
    </source>
</evidence>
<keyword evidence="11 20" id="KW-0812">Transmembrane</keyword>
<keyword evidence="7 20" id="KW-0813">Transport</keyword>
<comment type="cofactor">
    <cofactor evidence="1">
        <name>heme b</name>
        <dbReference type="ChEBI" id="CHEBI:60344"/>
    </cofactor>
</comment>
<keyword evidence="14 20" id="KW-0249">Electron transport</keyword>
<dbReference type="PANTHER" id="PTHR10422:SF29">
    <property type="entry name" value="CYTOCHROME C OXIDASE SUBUNIT 1 HOMOLOG, BACTEROID"/>
    <property type="match status" value="1"/>
</dbReference>
<keyword evidence="16" id="KW-0408">Iron</keyword>
<evidence type="ECO:0000256" key="6">
    <source>
        <dbReference type="ARBA" id="ARBA00012949"/>
    </source>
</evidence>
<dbReference type="InterPro" id="IPR023615">
    <property type="entry name" value="Cyt_c_Oxase_su1_BS"/>
</dbReference>
<feature type="transmembrane region" description="Helical" evidence="21">
    <location>
        <begin position="202"/>
        <end position="223"/>
    </location>
</feature>
<dbReference type="InterPro" id="IPR023616">
    <property type="entry name" value="Cyt_c_oxase-like_su1_dom"/>
</dbReference>
<keyword evidence="8" id="KW-1003">Cell membrane</keyword>
<feature type="transmembrane region" description="Helical" evidence="21">
    <location>
        <begin position="161"/>
        <end position="182"/>
    </location>
</feature>
<organism evidence="23 24">
    <name type="scientific">Natronospira bacteriovora</name>
    <dbReference type="NCBI Taxonomy" id="3069753"/>
    <lineage>
        <taxon>Bacteria</taxon>
        <taxon>Pseudomonadati</taxon>
        <taxon>Pseudomonadota</taxon>
        <taxon>Gammaproteobacteria</taxon>
        <taxon>Natronospirales</taxon>
        <taxon>Natronospiraceae</taxon>
        <taxon>Natronospira</taxon>
    </lineage>
</organism>
<feature type="transmembrane region" description="Helical" evidence="21">
    <location>
        <begin position="344"/>
        <end position="364"/>
    </location>
</feature>
<dbReference type="Proteomes" id="UP001239019">
    <property type="component" value="Unassembled WGS sequence"/>
</dbReference>
<evidence type="ECO:0000256" key="20">
    <source>
        <dbReference type="RuleBase" id="RU000370"/>
    </source>
</evidence>
<gene>
    <name evidence="23" type="primary">ccoN</name>
    <name evidence="23" type="ORF">RBH19_11040</name>
</gene>
<comment type="similarity">
    <text evidence="5 20">Belongs to the heme-copper respiratory oxidase family.</text>
</comment>
<evidence type="ECO:0000256" key="17">
    <source>
        <dbReference type="ARBA" id="ARBA00023008"/>
    </source>
</evidence>
<keyword evidence="12" id="KW-0479">Metal-binding</keyword>
<comment type="cofactor">
    <cofactor evidence="2">
        <name>Cu(2+)</name>
        <dbReference type="ChEBI" id="CHEBI:29036"/>
    </cofactor>
</comment>
<dbReference type="NCBIfam" id="TIGR00780">
    <property type="entry name" value="ccoN"/>
    <property type="match status" value="1"/>
</dbReference>
<dbReference type="EC" id="7.1.1.9" evidence="6"/>
<sequence>MEATPNYNEKVVRQFAVATVVWGVVGMLVGVWIAAQLIWPALNFDTAWLSYGRLRPLHTNAVIFAFGGSALFATSYWVVQRTCGVRLISDKLAAFTFWGWQAVIVAAAITLPLGITQAKEYAELEWPIALLIAAVWIAYAFVFFGTIFIRKVKHIYVANWFYGAFIIAVAVLHIVNNLVIPVGLTKSYPVYAGAVDAMVQWWYGHNAVGFFLTAGFLGMMYYFVPKQANRPIYSYRLSIVHFWALISIYMWAGPHHLHYTALPEWGQSLGMVFSIILLAPSWGGMINGIMTLSGAWHKLRTDPILKFLIVSLSFYGMATFEGPMMSIKTVNALSHYTDWTIGHVHAGALGWVAFITYGAIYFLIPRLFGKEKMYSVKAIEWHFWISTIGVVLYIASMWIAGVMQGLMWRAVNDDGTLTYTFMESLVATYPYYMVRLLGGLIFFIGMLLMAWNVWMTTRPEKSSSTAPSLSSQEA</sequence>
<keyword evidence="15 21" id="KW-1133">Transmembrane helix</keyword>
<feature type="transmembrane region" description="Helical" evidence="21">
    <location>
        <begin position="91"/>
        <end position="115"/>
    </location>
</feature>
<feature type="transmembrane region" description="Helical" evidence="21">
    <location>
        <begin position="59"/>
        <end position="79"/>
    </location>
</feature>
<evidence type="ECO:0000256" key="12">
    <source>
        <dbReference type="ARBA" id="ARBA00022723"/>
    </source>
</evidence>
<feature type="transmembrane region" description="Helical" evidence="21">
    <location>
        <begin position="304"/>
        <end position="324"/>
    </location>
</feature>
<dbReference type="CDD" id="cd01661">
    <property type="entry name" value="cbb3_Oxidase_I"/>
    <property type="match status" value="1"/>
</dbReference>
<dbReference type="PROSITE" id="PS00077">
    <property type="entry name" value="COX1_CUB"/>
    <property type="match status" value="1"/>
</dbReference>
<comment type="catalytic activity">
    <reaction evidence="19">
        <text>4 Fe(II)-[cytochrome c] + O2 + 8 H(+)(in) = 4 Fe(III)-[cytochrome c] + 2 H2O + 4 H(+)(out)</text>
        <dbReference type="Rhea" id="RHEA:11436"/>
        <dbReference type="Rhea" id="RHEA-COMP:10350"/>
        <dbReference type="Rhea" id="RHEA-COMP:14399"/>
        <dbReference type="ChEBI" id="CHEBI:15377"/>
        <dbReference type="ChEBI" id="CHEBI:15378"/>
        <dbReference type="ChEBI" id="CHEBI:15379"/>
        <dbReference type="ChEBI" id="CHEBI:29033"/>
        <dbReference type="ChEBI" id="CHEBI:29034"/>
        <dbReference type="EC" id="7.1.1.9"/>
    </reaction>
</comment>
<dbReference type="SUPFAM" id="SSF81442">
    <property type="entry name" value="Cytochrome c oxidase subunit I-like"/>
    <property type="match status" value="1"/>
</dbReference>
<dbReference type="PROSITE" id="PS50855">
    <property type="entry name" value="COX1"/>
    <property type="match status" value="1"/>
</dbReference>
<keyword evidence="17" id="KW-0186">Copper</keyword>
<evidence type="ECO:0000313" key="23">
    <source>
        <dbReference type="EMBL" id="MDQ2070415.1"/>
    </source>
</evidence>
<protein>
    <recommendedName>
        <fullName evidence="6">cytochrome-c oxidase</fullName>
        <ecNumber evidence="6">7.1.1.9</ecNumber>
    </recommendedName>
</protein>
<comment type="caution">
    <text evidence="23">The sequence shown here is derived from an EMBL/GenBank/DDBJ whole genome shotgun (WGS) entry which is preliminary data.</text>
</comment>
<evidence type="ECO:0000259" key="22">
    <source>
        <dbReference type="PROSITE" id="PS50855"/>
    </source>
</evidence>
<accession>A0ABU0W8Q2</accession>
<proteinExistence type="inferred from homology"/>
<feature type="transmembrane region" description="Helical" evidence="21">
    <location>
        <begin position="15"/>
        <end position="39"/>
    </location>
</feature>
<reference evidence="23 24" key="1">
    <citation type="submission" date="2023-08" db="EMBL/GenBank/DDBJ databases">
        <title>Whole-genome sequencing of halo(alkali)philic microorganisms from hypersaline lakes.</title>
        <authorList>
            <person name="Sorokin D.Y."/>
            <person name="Abbas B."/>
            <person name="Merkel A.Y."/>
        </authorList>
    </citation>
    <scope>NUCLEOTIDE SEQUENCE [LARGE SCALE GENOMIC DNA]</scope>
    <source>
        <strain evidence="23 24">AB-CW4</strain>
    </source>
</reference>
<dbReference type="EMBL" id="JAVDDT010000007">
    <property type="protein sequence ID" value="MDQ2070415.1"/>
    <property type="molecule type" value="Genomic_DNA"/>
</dbReference>
<evidence type="ECO:0000256" key="14">
    <source>
        <dbReference type="ARBA" id="ARBA00022982"/>
    </source>
</evidence>